<evidence type="ECO:0000313" key="1">
    <source>
        <dbReference type="EMBL" id="MBT1700252.1"/>
    </source>
</evidence>
<protein>
    <submittedName>
        <fullName evidence="1">Uncharacterized protein</fullName>
    </submittedName>
</protein>
<keyword evidence="2" id="KW-1185">Reference proteome</keyword>
<dbReference type="EMBL" id="JAHESF010000037">
    <property type="protein sequence ID" value="MBT1700252.1"/>
    <property type="molecule type" value="Genomic_DNA"/>
</dbReference>
<gene>
    <name evidence="1" type="ORF">KK083_25415</name>
</gene>
<name>A0AAP2GS23_9BACT</name>
<reference evidence="1 2" key="1">
    <citation type="submission" date="2021-05" db="EMBL/GenBank/DDBJ databases">
        <title>A Polyphasic approach of four new species of the genus Ohtaekwangia: Ohtaekwangia histidinii sp. nov., Ohtaekwangia cretensis sp. nov., Ohtaekwangia indiensis sp. nov., Ohtaekwangia reichenbachii sp. nov. from diverse environment.</title>
        <authorList>
            <person name="Octaviana S."/>
        </authorList>
    </citation>
    <scope>NUCLEOTIDE SEQUENCE [LARGE SCALE GENOMIC DNA]</scope>
    <source>
        <strain evidence="1 2">PWU4</strain>
    </source>
</reference>
<dbReference type="Proteomes" id="UP001319200">
    <property type="component" value="Unassembled WGS sequence"/>
</dbReference>
<accession>A0AAP2GS23</accession>
<sequence length="152" mass="17603">MALPASLPLEIQPLKASQSGDVSSAEERAVNDRFYLQSLVTEDRFYDQPAAFYYKDQVRFCFTATPEFAAHFILIKGLVEFHRSRHLQFTFDLNKKQFEADLAVTHVGALHQLLEVVYSEVLREIRFKAALKKAILFEERYRQACAEVYTFS</sequence>
<comment type="caution">
    <text evidence="1">The sequence shown here is derived from an EMBL/GenBank/DDBJ whole genome shotgun (WGS) entry which is preliminary data.</text>
</comment>
<dbReference type="RefSeq" id="WP_254168727.1">
    <property type="nucleotide sequence ID" value="NZ_JAHESF010000037.1"/>
</dbReference>
<proteinExistence type="predicted"/>
<organism evidence="1 2">
    <name type="scientific">Chryseosolibacter histidini</name>
    <dbReference type="NCBI Taxonomy" id="2782349"/>
    <lineage>
        <taxon>Bacteria</taxon>
        <taxon>Pseudomonadati</taxon>
        <taxon>Bacteroidota</taxon>
        <taxon>Cytophagia</taxon>
        <taxon>Cytophagales</taxon>
        <taxon>Chryseotaleaceae</taxon>
        <taxon>Chryseosolibacter</taxon>
    </lineage>
</organism>
<evidence type="ECO:0000313" key="2">
    <source>
        <dbReference type="Proteomes" id="UP001319200"/>
    </source>
</evidence>
<dbReference type="AlphaFoldDB" id="A0AAP2GS23"/>